<dbReference type="SUPFAM" id="SSF51905">
    <property type="entry name" value="FAD/NAD(P)-binding domain"/>
    <property type="match status" value="1"/>
</dbReference>
<gene>
    <name evidence="2" type="ORF">M2283_001535</name>
</gene>
<evidence type="ECO:0000259" key="1">
    <source>
        <dbReference type="Pfam" id="PF01266"/>
    </source>
</evidence>
<accession>A0ABT6LD67</accession>
<keyword evidence="3" id="KW-1185">Reference proteome</keyword>
<dbReference type="InterPro" id="IPR006076">
    <property type="entry name" value="FAD-dep_OxRdtase"/>
</dbReference>
<comment type="caution">
    <text evidence="2">The sequence shown here is derived from an EMBL/GenBank/DDBJ whole genome shotgun (WGS) entry which is preliminary data.</text>
</comment>
<reference evidence="2 3" key="1">
    <citation type="submission" date="2023-04" db="EMBL/GenBank/DDBJ databases">
        <title>Forest soil microbial communities from Buena Vista Peninsula, Colon Province, Panama.</title>
        <authorList>
            <person name="Bouskill N."/>
        </authorList>
    </citation>
    <scope>NUCLEOTIDE SEQUENCE [LARGE SCALE GENOMIC DNA]</scope>
    <source>
        <strain evidence="2 3">GGS1</strain>
    </source>
</reference>
<feature type="domain" description="FAD dependent oxidoreductase" evidence="1">
    <location>
        <begin position="37"/>
        <end position="398"/>
    </location>
</feature>
<name>A0ABT6LD67_9ACTN</name>
<dbReference type="EMBL" id="JARXVH010000002">
    <property type="protein sequence ID" value="MDH6214252.1"/>
    <property type="molecule type" value="Genomic_DNA"/>
</dbReference>
<dbReference type="Pfam" id="PF01266">
    <property type="entry name" value="DAO"/>
    <property type="match status" value="1"/>
</dbReference>
<evidence type="ECO:0000313" key="3">
    <source>
        <dbReference type="Proteomes" id="UP001160499"/>
    </source>
</evidence>
<organism evidence="2 3">
    <name type="scientific">Streptomyces pseudovenezuelae</name>
    <dbReference type="NCBI Taxonomy" id="67350"/>
    <lineage>
        <taxon>Bacteria</taxon>
        <taxon>Bacillati</taxon>
        <taxon>Actinomycetota</taxon>
        <taxon>Actinomycetes</taxon>
        <taxon>Kitasatosporales</taxon>
        <taxon>Streptomycetaceae</taxon>
        <taxon>Streptomyces</taxon>
        <taxon>Streptomyces aurantiacus group</taxon>
    </lineage>
</organism>
<protein>
    <submittedName>
        <fullName evidence="2">Glycine/D-amino acid oxidase-like deaminating enzyme</fullName>
    </submittedName>
</protein>
<evidence type="ECO:0000313" key="2">
    <source>
        <dbReference type="EMBL" id="MDH6214252.1"/>
    </source>
</evidence>
<dbReference type="RefSeq" id="WP_280875305.1">
    <property type="nucleotide sequence ID" value="NZ_JARXVH010000002.1"/>
</dbReference>
<sequence length="464" mass="49973">MSATTLGRPGPVNGRISHWFTELPTPRPALPGDRDADVCIVGAGLTGLWTAYYLKLADPTLRITVLEAEFAGFGASGRNGGWASGLVPGARYRLAKQYGRDAVLDYQRAMNEAVDEIITVAEREGIDADIVKGGTLRVARTPAQATRLRHKTEADHEWGVTDAVMLTPEEAAERIRIEGMTAAAWTPHCARLQPAALVRGLAETVVRLGVTLYEKSPVTVVEPGRAVTAHGTVSAPVVLRATEGFTASLKGLRRAWLPMNSSMIVTEPLAGGVWEEIGWAGRETLGDTAHGHLYAQRTPDDRIAIGGRGVPYRFGSRTDSDGRVADRTIGELAETLYKLLPQTGGARVDHAWCGVLAVPRDWSATVGLDRATGLGWAGGYVGHGVTSTNLAARTLTDLVLGRESRLTRLPWTGHRPGTWEPEPLRWLGVRGLYVAYRLADSHEAGGRTRTSPIATVADRIARRP</sequence>
<dbReference type="Gene3D" id="3.30.9.10">
    <property type="entry name" value="D-Amino Acid Oxidase, subunit A, domain 2"/>
    <property type="match status" value="1"/>
</dbReference>
<dbReference type="InterPro" id="IPR036188">
    <property type="entry name" value="FAD/NAD-bd_sf"/>
</dbReference>
<proteinExistence type="predicted"/>
<dbReference type="Gene3D" id="3.50.50.60">
    <property type="entry name" value="FAD/NAD(P)-binding domain"/>
    <property type="match status" value="1"/>
</dbReference>
<dbReference type="Proteomes" id="UP001160499">
    <property type="component" value="Unassembled WGS sequence"/>
</dbReference>
<dbReference type="PANTHER" id="PTHR13847">
    <property type="entry name" value="SARCOSINE DEHYDROGENASE-RELATED"/>
    <property type="match status" value="1"/>
</dbReference>
<dbReference type="PANTHER" id="PTHR13847:SF285">
    <property type="entry name" value="FAD DEPENDENT OXIDOREDUCTASE DOMAIN-CONTAINING PROTEIN"/>
    <property type="match status" value="1"/>
</dbReference>